<dbReference type="Pfam" id="PF05235">
    <property type="entry name" value="CHAD"/>
    <property type="match status" value="1"/>
</dbReference>
<dbReference type="Gene3D" id="1.40.20.10">
    <property type="entry name" value="CHAD domain"/>
    <property type="match status" value="1"/>
</dbReference>
<dbReference type="AlphaFoldDB" id="A0A1H9XEA4"/>
<dbReference type="Proteomes" id="UP000199051">
    <property type="component" value="Unassembled WGS sequence"/>
</dbReference>
<dbReference type="STRING" id="155974.SAMN04487818_114142"/>
<dbReference type="InterPro" id="IPR038186">
    <property type="entry name" value="CHAD_dom_sf"/>
</dbReference>
<name>A0A1H9XEA4_9PSEU</name>
<evidence type="ECO:0000313" key="3">
    <source>
        <dbReference type="Proteomes" id="UP000199051"/>
    </source>
</evidence>
<dbReference type="SMART" id="SM00880">
    <property type="entry name" value="CHAD"/>
    <property type="match status" value="1"/>
</dbReference>
<evidence type="ECO:0000313" key="2">
    <source>
        <dbReference type="EMBL" id="SES44361.1"/>
    </source>
</evidence>
<dbReference type="PANTHER" id="PTHR39339:SF1">
    <property type="entry name" value="CHAD DOMAIN-CONTAINING PROTEIN"/>
    <property type="match status" value="1"/>
</dbReference>
<dbReference type="EMBL" id="FOGI01000014">
    <property type="protein sequence ID" value="SES44361.1"/>
    <property type="molecule type" value="Genomic_DNA"/>
</dbReference>
<accession>A0A1H9XEA4</accession>
<dbReference type="PROSITE" id="PS51708">
    <property type="entry name" value="CHAD"/>
    <property type="match status" value="1"/>
</dbReference>
<feature type="domain" description="CHAD" evidence="1">
    <location>
        <begin position="4"/>
        <end position="282"/>
    </location>
</feature>
<gene>
    <name evidence="2" type="ORF">SAMN04487818_114142</name>
</gene>
<reference evidence="3" key="1">
    <citation type="submission" date="2016-10" db="EMBL/GenBank/DDBJ databases">
        <authorList>
            <person name="Varghese N."/>
            <person name="Submissions S."/>
        </authorList>
    </citation>
    <scope>NUCLEOTIDE SEQUENCE [LARGE SCALE GENOMIC DNA]</scope>
    <source>
        <strain evidence="3">DSM 44260</strain>
    </source>
</reference>
<proteinExistence type="predicted"/>
<dbReference type="PANTHER" id="PTHR39339">
    <property type="entry name" value="SLR1444 PROTEIN"/>
    <property type="match status" value="1"/>
</dbReference>
<keyword evidence="3" id="KW-1185">Reference proteome</keyword>
<evidence type="ECO:0000259" key="1">
    <source>
        <dbReference type="PROSITE" id="PS51708"/>
    </source>
</evidence>
<sequence>MSGVTELVEQIRARLSAQVEELATRTEGAREGSDPEHVHQMRVAVRRARAALKAGMPLPELDAELKWLGGSLGAVRDLDVQLDSLRARAIGFDEDELAAVETLLHGLVVQRRAARQTMRRVLRSKRYRKLLEAVRAAAASGTVVAPPDSAGDEPPALVSVVRKPHRKLMRAAEALGENPPDDDLHELRIHGKRLRYAAEMAEPAARKRIKVLVAATKEFQDVLGDHQDAVIAEDTIRALLTDLGDGVPVTVVFVAGRLVERERARKAQCRTQWRAVLNEVDLAAQSLFERSPE</sequence>
<organism evidence="2 3">
    <name type="scientific">Actinokineospora terrae</name>
    <dbReference type="NCBI Taxonomy" id="155974"/>
    <lineage>
        <taxon>Bacteria</taxon>
        <taxon>Bacillati</taxon>
        <taxon>Actinomycetota</taxon>
        <taxon>Actinomycetes</taxon>
        <taxon>Pseudonocardiales</taxon>
        <taxon>Pseudonocardiaceae</taxon>
        <taxon>Actinokineospora</taxon>
    </lineage>
</organism>
<protein>
    <submittedName>
        <fullName evidence="2">CHAD domain-containing protein</fullName>
    </submittedName>
</protein>
<dbReference type="InterPro" id="IPR007899">
    <property type="entry name" value="CHAD_dom"/>
</dbReference>